<keyword evidence="8 19" id="KW-0418">Kinase</keyword>
<dbReference type="InterPro" id="IPR011006">
    <property type="entry name" value="CheY-like_superfamily"/>
</dbReference>
<name>A0A2S5CHC2_9GAMM</name>
<dbReference type="Gene3D" id="1.10.287.130">
    <property type="match status" value="1"/>
</dbReference>
<dbReference type="PANTHER" id="PTHR43047">
    <property type="entry name" value="TWO-COMPONENT HISTIDINE PROTEIN KINASE"/>
    <property type="match status" value="1"/>
</dbReference>
<dbReference type="FunFam" id="3.30.565.10:FF:000023">
    <property type="entry name" value="PAS domain-containing sensor histidine kinase"/>
    <property type="match status" value="1"/>
</dbReference>
<keyword evidence="7" id="KW-0547">Nucleotide-binding</keyword>
<dbReference type="SUPFAM" id="SSF55874">
    <property type="entry name" value="ATPase domain of HSP90 chaperone/DNA topoisomerase II/histidine kinase"/>
    <property type="match status" value="1"/>
</dbReference>
<evidence type="ECO:0000256" key="14">
    <source>
        <dbReference type="SAM" id="MobiDB-lite"/>
    </source>
</evidence>
<feature type="coiled-coil region" evidence="13">
    <location>
        <begin position="306"/>
        <end position="351"/>
    </location>
</feature>
<dbReference type="InterPro" id="IPR003660">
    <property type="entry name" value="HAMP_dom"/>
</dbReference>
<feature type="transmembrane region" description="Helical" evidence="15">
    <location>
        <begin position="223"/>
        <end position="245"/>
    </location>
</feature>
<dbReference type="PROSITE" id="PS50109">
    <property type="entry name" value="HIS_KIN"/>
    <property type="match status" value="1"/>
</dbReference>
<feature type="transmembrane region" description="Helical" evidence="15">
    <location>
        <begin position="44"/>
        <end position="68"/>
    </location>
</feature>
<dbReference type="InterPro" id="IPR036890">
    <property type="entry name" value="HATPase_C_sf"/>
</dbReference>
<feature type="domain" description="Response regulatory" evidence="17">
    <location>
        <begin position="632"/>
        <end position="745"/>
    </location>
</feature>
<keyword evidence="5 12" id="KW-0597">Phosphoprotein</keyword>
<keyword evidence="13" id="KW-0175">Coiled coil</keyword>
<dbReference type="InterPro" id="IPR036097">
    <property type="entry name" value="HisK_dim/P_sf"/>
</dbReference>
<reference evidence="19 20" key="1">
    <citation type="submission" date="2017-11" db="EMBL/GenBank/DDBJ databases">
        <title>Draft Genome Sequence of Methylobacter psychrotolerans Sph1T, an Obligate Methanotroph from Low-Temperature Environments.</title>
        <authorList>
            <person name="Oshkin I.Y."/>
            <person name="Miroshnikov K."/>
            <person name="Belova S.E."/>
            <person name="Korzhenkov A."/>
            <person name="Toshchakov S.V."/>
            <person name="Dedysh S.N."/>
        </authorList>
    </citation>
    <scope>NUCLEOTIDE SEQUENCE [LARGE SCALE GENOMIC DNA]</scope>
    <source>
        <strain evidence="19 20">Sph1</strain>
    </source>
</reference>
<evidence type="ECO:0000256" key="12">
    <source>
        <dbReference type="PROSITE-ProRule" id="PRU00169"/>
    </source>
</evidence>
<keyword evidence="6" id="KW-0808">Transferase</keyword>
<dbReference type="InterPro" id="IPR003594">
    <property type="entry name" value="HATPase_dom"/>
</dbReference>
<comment type="catalytic activity">
    <reaction evidence="1">
        <text>ATP + protein L-histidine = ADP + protein N-phospho-L-histidine.</text>
        <dbReference type="EC" id="2.7.13.3"/>
    </reaction>
</comment>
<feature type="region of interest" description="Disordered" evidence="14">
    <location>
        <begin position="1"/>
        <end position="36"/>
    </location>
</feature>
<feature type="compositionally biased region" description="Basic residues" evidence="14">
    <location>
        <begin position="1"/>
        <end position="14"/>
    </location>
</feature>
<dbReference type="AlphaFoldDB" id="A0A2S5CHC2"/>
<keyword evidence="15" id="KW-0812">Transmembrane</keyword>
<dbReference type="InterPro" id="IPR005467">
    <property type="entry name" value="His_kinase_dom"/>
</dbReference>
<keyword evidence="11 15" id="KW-0472">Membrane</keyword>
<dbReference type="InterPro" id="IPR003661">
    <property type="entry name" value="HisK_dim/P_dom"/>
</dbReference>
<keyword evidence="4" id="KW-1003">Cell membrane</keyword>
<dbReference type="CDD" id="cd00082">
    <property type="entry name" value="HisKA"/>
    <property type="match status" value="1"/>
</dbReference>
<dbReference type="Pfam" id="PF00512">
    <property type="entry name" value="HisKA"/>
    <property type="match status" value="1"/>
</dbReference>
<feature type="domain" description="HAMP" evidence="18">
    <location>
        <begin position="247"/>
        <end position="311"/>
    </location>
</feature>
<evidence type="ECO:0000256" key="11">
    <source>
        <dbReference type="ARBA" id="ARBA00023136"/>
    </source>
</evidence>
<sequence length="835" mass="92831">MIKFRRTATIKKSAKPQPESKLSRHNKTERTAATRRRARNSIRWQLLTTMIGLIIGLVVTLTVIELVLQKQSLENELSKRVDLMKANLLERGSTMSNLMLTQVENDVAAFNFSHITENLHNTIKESPLLVYGILTNNDGVAFVHSSHPELQQETLTDEASRYALTQQHLAHVEYPALNVTEFILPIHFGNKPWGVLRLGFTMQELNKEIARSQADIATKTRDLIISTALIALVFVLIGSAVVLVISTTLSKPLMRLTESVKELARGNFELATELLDENAQGQKVRFKAQGEIGQLAYSFIEMANEIRRSQDKLADYNRTLEAKVKERTQELERANEKLQELDQMKTNFLSTVSHELRTPLTSVMGFARILQKKFESTLFPPLSQSEDKKVQKAMRQVMENAQIIVDEGERLTTLINDVLDLAKMEAGRVDWNMRELSVEEVIDRAIAATSALVANKPVQLCKAIGEALPLCEGDRDRLIQVVINLISNAVKFTDRGKVICRAQLKDGELVVSVTDSGCGIKPEDQPLVFEKFKQVGDTLTDKPKGTGLGLPICKEIIEHHGGHLWLESELDVGSTFLFSLPLPQQYDPDATLMTQDGEAISLVWQSNRQALVAALQAGLKVTADPLQSPSYSILIIDDDVNIREFLQQELSAENYAVREASSGSEGLAIIAGQQPDLILLDVKMPHLNGFAVAARLHSNPATLHIPIILHTVAEDKFLAEQLGIDYYLTKPAKEMDLLATVRQVLATVPPRKKILLFSGGDAQQDSWAVGLESYGYQVRIAATVEEGVALAVSLQPHLVVADATLATEHQLIKRLRVELGLDRTFFTLLDSPDEP</sequence>
<accession>A0A2S5CHC2</accession>
<feature type="modified residue" description="4-aspartylphosphate" evidence="12">
    <location>
        <position position="802"/>
    </location>
</feature>
<dbReference type="CDD" id="cd06225">
    <property type="entry name" value="HAMP"/>
    <property type="match status" value="1"/>
</dbReference>
<dbReference type="Gene3D" id="3.40.50.2300">
    <property type="match status" value="1"/>
</dbReference>
<evidence type="ECO:0000259" key="18">
    <source>
        <dbReference type="PROSITE" id="PS50885"/>
    </source>
</evidence>
<keyword evidence="15" id="KW-1133">Transmembrane helix</keyword>
<evidence type="ECO:0000256" key="10">
    <source>
        <dbReference type="ARBA" id="ARBA00023012"/>
    </source>
</evidence>
<evidence type="ECO:0000256" key="1">
    <source>
        <dbReference type="ARBA" id="ARBA00000085"/>
    </source>
</evidence>
<evidence type="ECO:0000313" key="20">
    <source>
        <dbReference type="Proteomes" id="UP000237423"/>
    </source>
</evidence>
<dbReference type="SUPFAM" id="SSF52172">
    <property type="entry name" value="CheY-like"/>
    <property type="match status" value="2"/>
</dbReference>
<keyword evidence="9" id="KW-0067">ATP-binding</keyword>
<keyword evidence="10" id="KW-0902">Two-component regulatory system</keyword>
<dbReference type="Gene3D" id="3.30.565.10">
    <property type="entry name" value="Histidine kinase-like ATPase, C-terminal domain"/>
    <property type="match status" value="1"/>
</dbReference>
<evidence type="ECO:0000313" key="19">
    <source>
        <dbReference type="EMBL" id="POZ50189.1"/>
    </source>
</evidence>
<dbReference type="SUPFAM" id="SSF47384">
    <property type="entry name" value="Homodimeric domain of signal transducing histidine kinase"/>
    <property type="match status" value="1"/>
</dbReference>
<feature type="modified residue" description="4-aspartylphosphate" evidence="12">
    <location>
        <position position="681"/>
    </location>
</feature>
<dbReference type="PROSITE" id="PS50110">
    <property type="entry name" value="RESPONSE_REGULATORY"/>
    <property type="match status" value="2"/>
</dbReference>
<evidence type="ECO:0000256" key="8">
    <source>
        <dbReference type="ARBA" id="ARBA00022777"/>
    </source>
</evidence>
<dbReference type="SMART" id="SM00448">
    <property type="entry name" value="REC"/>
    <property type="match status" value="1"/>
</dbReference>
<dbReference type="EMBL" id="PGFZ01000014">
    <property type="protein sequence ID" value="POZ50189.1"/>
    <property type="molecule type" value="Genomic_DNA"/>
</dbReference>
<evidence type="ECO:0000259" key="17">
    <source>
        <dbReference type="PROSITE" id="PS50110"/>
    </source>
</evidence>
<dbReference type="GO" id="GO:0000155">
    <property type="term" value="F:phosphorelay sensor kinase activity"/>
    <property type="evidence" value="ECO:0007669"/>
    <property type="project" value="InterPro"/>
</dbReference>
<evidence type="ECO:0000256" key="9">
    <source>
        <dbReference type="ARBA" id="ARBA00022840"/>
    </source>
</evidence>
<protein>
    <recommendedName>
        <fullName evidence="3">histidine kinase</fullName>
        <ecNumber evidence="3">2.7.13.3</ecNumber>
    </recommendedName>
</protein>
<feature type="domain" description="Histidine kinase" evidence="16">
    <location>
        <begin position="351"/>
        <end position="584"/>
    </location>
</feature>
<dbReference type="Pfam" id="PF02518">
    <property type="entry name" value="HATPase_c"/>
    <property type="match status" value="1"/>
</dbReference>
<feature type="domain" description="Response regulatory" evidence="17">
    <location>
        <begin position="753"/>
        <end position="835"/>
    </location>
</feature>
<dbReference type="EC" id="2.7.13.3" evidence="3"/>
<dbReference type="InterPro" id="IPR004358">
    <property type="entry name" value="Sig_transdc_His_kin-like_C"/>
</dbReference>
<evidence type="ECO:0000256" key="3">
    <source>
        <dbReference type="ARBA" id="ARBA00012438"/>
    </source>
</evidence>
<dbReference type="PROSITE" id="PS50885">
    <property type="entry name" value="HAMP"/>
    <property type="match status" value="1"/>
</dbReference>
<dbReference type="Gene3D" id="6.10.340.10">
    <property type="match status" value="1"/>
</dbReference>
<organism evidence="19 20">
    <name type="scientific">Methylovulum psychrotolerans</name>
    <dbReference type="NCBI Taxonomy" id="1704499"/>
    <lineage>
        <taxon>Bacteria</taxon>
        <taxon>Pseudomonadati</taxon>
        <taxon>Pseudomonadota</taxon>
        <taxon>Gammaproteobacteria</taxon>
        <taxon>Methylococcales</taxon>
        <taxon>Methylococcaceae</taxon>
        <taxon>Methylovulum</taxon>
    </lineage>
</organism>
<dbReference type="SMART" id="SM00387">
    <property type="entry name" value="HATPase_c"/>
    <property type="match status" value="1"/>
</dbReference>
<dbReference type="Pfam" id="PF00072">
    <property type="entry name" value="Response_reg"/>
    <property type="match status" value="1"/>
</dbReference>
<evidence type="ECO:0000256" key="6">
    <source>
        <dbReference type="ARBA" id="ARBA00022679"/>
    </source>
</evidence>
<evidence type="ECO:0000259" key="16">
    <source>
        <dbReference type="PROSITE" id="PS50109"/>
    </source>
</evidence>
<proteinExistence type="predicted"/>
<dbReference type="PANTHER" id="PTHR43047:SF72">
    <property type="entry name" value="OSMOSENSING HISTIDINE PROTEIN KINASE SLN1"/>
    <property type="match status" value="1"/>
</dbReference>
<evidence type="ECO:0000256" key="2">
    <source>
        <dbReference type="ARBA" id="ARBA00004236"/>
    </source>
</evidence>
<dbReference type="Proteomes" id="UP000237423">
    <property type="component" value="Unassembled WGS sequence"/>
</dbReference>
<gene>
    <name evidence="19" type="ORF">AADEFJLK_04086</name>
</gene>
<comment type="caution">
    <text evidence="19">The sequence shown here is derived from an EMBL/GenBank/DDBJ whole genome shotgun (WGS) entry which is preliminary data.</text>
</comment>
<dbReference type="SMART" id="SM00388">
    <property type="entry name" value="HisKA"/>
    <property type="match status" value="1"/>
</dbReference>
<dbReference type="PRINTS" id="PR00344">
    <property type="entry name" value="BCTRLSENSOR"/>
</dbReference>
<evidence type="ECO:0000256" key="15">
    <source>
        <dbReference type="SAM" id="Phobius"/>
    </source>
</evidence>
<dbReference type="RefSeq" id="WP_103975571.1">
    <property type="nucleotide sequence ID" value="NZ_PGFZ01000014.1"/>
</dbReference>
<comment type="subcellular location">
    <subcellularLocation>
        <location evidence="2">Cell membrane</location>
    </subcellularLocation>
</comment>
<dbReference type="InterPro" id="IPR001789">
    <property type="entry name" value="Sig_transdc_resp-reg_receiver"/>
</dbReference>
<evidence type="ECO:0000256" key="4">
    <source>
        <dbReference type="ARBA" id="ARBA00022475"/>
    </source>
</evidence>
<dbReference type="GO" id="GO:0009927">
    <property type="term" value="F:histidine phosphotransfer kinase activity"/>
    <property type="evidence" value="ECO:0007669"/>
    <property type="project" value="TreeGrafter"/>
</dbReference>
<dbReference type="GO" id="GO:0005524">
    <property type="term" value="F:ATP binding"/>
    <property type="evidence" value="ECO:0007669"/>
    <property type="project" value="UniProtKB-KW"/>
</dbReference>
<dbReference type="GO" id="GO:0005886">
    <property type="term" value="C:plasma membrane"/>
    <property type="evidence" value="ECO:0007669"/>
    <property type="project" value="UniProtKB-SubCell"/>
</dbReference>
<evidence type="ECO:0000256" key="5">
    <source>
        <dbReference type="ARBA" id="ARBA00022553"/>
    </source>
</evidence>
<evidence type="ECO:0000256" key="13">
    <source>
        <dbReference type="SAM" id="Coils"/>
    </source>
</evidence>
<evidence type="ECO:0000256" key="7">
    <source>
        <dbReference type="ARBA" id="ARBA00022741"/>
    </source>
</evidence>
<dbReference type="CDD" id="cd16922">
    <property type="entry name" value="HATPase_EvgS-ArcB-TorS-like"/>
    <property type="match status" value="1"/>
</dbReference>